<evidence type="ECO:0000313" key="2">
    <source>
        <dbReference type="EMBL" id="TBR40545.1"/>
    </source>
</evidence>
<feature type="chain" id="PRO_5045463941" evidence="1">
    <location>
        <begin position="19"/>
        <end position="161"/>
    </location>
</feature>
<evidence type="ECO:0000313" key="3">
    <source>
        <dbReference type="Proteomes" id="UP000293025"/>
    </source>
</evidence>
<sequence length="161" mass="17333">MKKLLAMGLFGMSSLACATDTISVARVTPYVDGAANIEVRKECTWNKKIGDNIARQSKGRVAVTDQDLSQVKGPVLMLSVTIVHTMGGGLFTGPKWARVKGELRDGDKLVGLIEMHRTTTFSSVSGCGALDKIGKEIASDFADWLEHPTIETPEPDEEPAT</sequence>
<organism evidence="2 3">
    <name type="scientific">Dyella terrae</name>
    <dbReference type="NCBI Taxonomy" id="522259"/>
    <lineage>
        <taxon>Bacteria</taxon>
        <taxon>Pseudomonadati</taxon>
        <taxon>Pseudomonadota</taxon>
        <taxon>Gammaproteobacteria</taxon>
        <taxon>Lysobacterales</taxon>
        <taxon>Rhodanobacteraceae</taxon>
        <taxon>Dyella</taxon>
    </lineage>
</organism>
<dbReference type="Proteomes" id="UP000293025">
    <property type="component" value="Unassembled WGS sequence"/>
</dbReference>
<dbReference type="EMBL" id="SIZZ01000001">
    <property type="protein sequence ID" value="TBR40545.1"/>
    <property type="molecule type" value="Genomic_DNA"/>
</dbReference>
<keyword evidence="1" id="KW-0732">Signal</keyword>
<dbReference type="RefSeq" id="WP_131151347.1">
    <property type="nucleotide sequence ID" value="NZ_SIZZ01000001.1"/>
</dbReference>
<proteinExistence type="predicted"/>
<reference evidence="2 3" key="1">
    <citation type="submission" date="2019-02" db="EMBL/GenBank/DDBJ databases">
        <title>Dyella amyloliquefaciens sp. nov., isolated from forest soil.</title>
        <authorList>
            <person name="Gao Z.-H."/>
            <person name="Qiu L.-H."/>
        </authorList>
    </citation>
    <scope>NUCLEOTIDE SEQUENCE [LARGE SCALE GENOMIC DNA]</scope>
    <source>
        <strain evidence="2 3">KACC 12748</strain>
    </source>
</reference>
<name>A0ABY1YYJ7_9GAMM</name>
<accession>A0ABY1YYJ7</accession>
<protein>
    <submittedName>
        <fullName evidence="2">Uncharacterized protein</fullName>
    </submittedName>
</protein>
<feature type="signal peptide" evidence="1">
    <location>
        <begin position="1"/>
        <end position="18"/>
    </location>
</feature>
<keyword evidence="3" id="KW-1185">Reference proteome</keyword>
<evidence type="ECO:0000256" key="1">
    <source>
        <dbReference type="SAM" id="SignalP"/>
    </source>
</evidence>
<comment type="caution">
    <text evidence="2">The sequence shown here is derived from an EMBL/GenBank/DDBJ whole genome shotgun (WGS) entry which is preliminary data.</text>
</comment>
<dbReference type="PROSITE" id="PS51257">
    <property type="entry name" value="PROKAR_LIPOPROTEIN"/>
    <property type="match status" value="1"/>
</dbReference>
<gene>
    <name evidence="2" type="ORF">EYV96_10450</name>
</gene>